<organism evidence="2 3">
    <name type="scientific">Acetivibrio saccincola</name>
    <dbReference type="NCBI Taxonomy" id="1677857"/>
    <lineage>
        <taxon>Bacteria</taxon>
        <taxon>Bacillati</taxon>
        <taxon>Bacillota</taxon>
        <taxon>Clostridia</taxon>
        <taxon>Eubacteriales</taxon>
        <taxon>Oscillospiraceae</taxon>
        <taxon>Acetivibrio</taxon>
    </lineage>
</organism>
<dbReference type="OrthoDB" id="9815752at2"/>
<gene>
    <name evidence="2" type="ORF">B9R14_08570</name>
</gene>
<dbReference type="InterPro" id="IPR028903">
    <property type="entry name" value="Tox-REase-7_dom"/>
</dbReference>
<feature type="domain" description="Tox-REase-7" evidence="1">
    <location>
        <begin position="2"/>
        <end position="73"/>
    </location>
</feature>
<comment type="caution">
    <text evidence="2">The sequence shown here is derived from an EMBL/GenBank/DDBJ whole genome shotgun (WGS) entry which is preliminary data.</text>
</comment>
<sequence>MINPKQRIPSLSGTAKYRIPDELLHDQKILREIKNVSSQSYTNQLKDFNAWAKQNGYQFILEVRPGAKLSGPLQEAIKNGEIILKYIGQ</sequence>
<evidence type="ECO:0000313" key="2">
    <source>
        <dbReference type="EMBL" id="PQQ66792.1"/>
    </source>
</evidence>
<reference evidence="2 3" key="1">
    <citation type="journal article" date="2018" name="Syst. Appl. Microbiol.">
        <title>Characterization and high-quality draft genome sequence of Herbivorax saccincola A7, an anaerobic, alkaliphilic, thermophilic, cellulolytic, and xylanolytic bacterium.</title>
        <authorList>
            <person name="Aikawa S."/>
            <person name="Baramee S."/>
            <person name="Sermsathanaswadi J."/>
            <person name="Thianheng P."/>
            <person name="Tachaapaikoon C."/>
            <person name="Shikata A."/>
            <person name="Waeonukul R."/>
            <person name="Pason P."/>
            <person name="Ratanakhanokchai K."/>
            <person name="Kosugi A."/>
        </authorList>
    </citation>
    <scope>NUCLEOTIDE SEQUENCE [LARGE SCALE GENOMIC DNA]</scope>
    <source>
        <strain evidence="2 3">A7</strain>
    </source>
</reference>
<dbReference type="Pfam" id="PF15649">
    <property type="entry name" value="Tox-REase-7"/>
    <property type="match status" value="1"/>
</dbReference>
<evidence type="ECO:0000313" key="3">
    <source>
        <dbReference type="Proteomes" id="UP000239720"/>
    </source>
</evidence>
<dbReference type="EMBL" id="NEMB01000003">
    <property type="protein sequence ID" value="PQQ66792.1"/>
    <property type="molecule type" value="Genomic_DNA"/>
</dbReference>
<proteinExistence type="predicted"/>
<protein>
    <recommendedName>
        <fullName evidence="1">Tox-REase-7 domain-containing protein</fullName>
    </recommendedName>
</protein>
<dbReference type="Proteomes" id="UP000239720">
    <property type="component" value="Unassembled WGS sequence"/>
</dbReference>
<evidence type="ECO:0000259" key="1">
    <source>
        <dbReference type="Pfam" id="PF15649"/>
    </source>
</evidence>
<accession>A0A2S8RAH4</accession>
<dbReference type="AlphaFoldDB" id="A0A2S8RAH4"/>
<name>A0A2S8RAH4_9FIRM</name>